<dbReference type="EMBL" id="GBRH01228658">
    <property type="protein sequence ID" value="JAD69237.1"/>
    <property type="molecule type" value="Transcribed_RNA"/>
</dbReference>
<name>A0A0A9CCK6_ARUDO</name>
<sequence length="33" mass="3762">MFICGVFQGLANNNYSMKCEYLLPTAVYVRSKT</sequence>
<protein>
    <submittedName>
        <fullName evidence="1">Uncharacterized protein</fullName>
    </submittedName>
</protein>
<evidence type="ECO:0000313" key="1">
    <source>
        <dbReference type="EMBL" id="JAD69237.1"/>
    </source>
</evidence>
<dbReference type="AlphaFoldDB" id="A0A0A9CCK6"/>
<proteinExistence type="predicted"/>
<accession>A0A0A9CCK6</accession>
<reference evidence="1" key="2">
    <citation type="journal article" date="2015" name="Data Brief">
        <title>Shoot transcriptome of the giant reed, Arundo donax.</title>
        <authorList>
            <person name="Barrero R.A."/>
            <person name="Guerrero F.D."/>
            <person name="Moolhuijzen P."/>
            <person name="Goolsby J.A."/>
            <person name="Tidwell J."/>
            <person name="Bellgard S.E."/>
            <person name="Bellgard M.I."/>
        </authorList>
    </citation>
    <scope>NUCLEOTIDE SEQUENCE</scope>
    <source>
        <tissue evidence="1">Shoot tissue taken approximately 20 cm above the soil surface</tissue>
    </source>
</reference>
<organism evidence="1">
    <name type="scientific">Arundo donax</name>
    <name type="common">Giant reed</name>
    <name type="synonym">Donax arundinaceus</name>
    <dbReference type="NCBI Taxonomy" id="35708"/>
    <lineage>
        <taxon>Eukaryota</taxon>
        <taxon>Viridiplantae</taxon>
        <taxon>Streptophyta</taxon>
        <taxon>Embryophyta</taxon>
        <taxon>Tracheophyta</taxon>
        <taxon>Spermatophyta</taxon>
        <taxon>Magnoliopsida</taxon>
        <taxon>Liliopsida</taxon>
        <taxon>Poales</taxon>
        <taxon>Poaceae</taxon>
        <taxon>PACMAD clade</taxon>
        <taxon>Arundinoideae</taxon>
        <taxon>Arundineae</taxon>
        <taxon>Arundo</taxon>
    </lineage>
</organism>
<reference evidence="1" key="1">
    <citation type="submission" date="2014-09" db="EMBL/GenBank/DDBJ databases">
        <authorList>
            <person name="Magalhaes I.L.F."/>
            <person name="Oliveira U."/>
            <person name="Santos F.R."/>
            <person name="Vidigal T.H.D.A."/>
            <person name="Brescovit A.D."/>
            <person name="Santos A.J."/>
        </authorList>
    </citation>
    <scope>NUCLEOTIDE SEQUENCE</scope>
    <source>
        <tissue evidence="1">Shoot tissue taken approximately 20 cm above the soil surface</tissue>
    </source>
</reference>